<keyword evidence="1" id="KW-0812">Transmembrane</keyword>
<evidence type="ECO:0000313" key="5">
    <source>
        <dbReference type="Proteomes" id="UP000189161"/>
    </source>
</evidence>
<proteinExistence type="predicted"/>
<sequence>MKKIIFIFIFSAFAGIILMFIMFLLANVFYNINQGRCFYQIDLFSFFTETTVREIYFWIFVSAMYFIIIYLRYKDY</sequence>
<dbReference type="Proteomes" id="UP000188728">
    <property type="component" value="Unassembled WGS sequence"/>
</dbReference>
<dbReference type="EMBL" id="MLHK01000023">
    <property type="protein sequence ID" value="OOF45942.1"/>
    <property type="molecule type" value="Genomic_DNA"/>
</dbReference>
<dbReference type="AlphaFoldDB" id="A0A1V3IUH2"/>
<keyword evidence="1" id="KW-1133">Transmembrane helix</keyword>
<feature type="transmembrane region" description="Helical" evidence="1">
    <location>
        <begin position="7"/>
        <end position="30"/>
    </location>
</feature>
<keyword evidence="1" id="KW-0472">Membrane</keyword>
<keyword evidence="5" id="KW-1185">Reference proteome</keyword>
<feature type="transmembrane region" description="Helical" evidence="1">
    <location>
        <begin position="55"/>
        <end position="73"/>
    </location>
</feature>
<dbReference type="EMBL" id="MLHL01000013">
    <property type="protein sequence ID" value="OOF49820.1"/>
    <property type="molecule type" value="Genomic_DNA"/>
</dbReference>
<evidence type="ECO:0000313" key="2">
    <source>
        <dbReference type="EMBL" id="OOF45942.1"/>
    </source>
</evidence>
<protein>
    <submittedName>
        <fullName evidence="2">Uncharacterized protein</fullName>
    </submittedName>
</protein>
<accession>A0A1V3IUH2</accession>
<evidence type="ECO:0000256" key="1">
    <source>
        <dbReference type="SAM" id="Phobius"/>
    </source>
</evidence>
<reference evidence="4 5" key="1">
    <citation type="submission" date="2016-10" db="EMBL/GenBank/DDBJ databases">
        <title>Rodentibacter gen. nov. and new species.</title>
        <authorList>
            <person name="Christensen H."/>
        </authorList>
    </citation>
    <scope>NUCLEOTIDE SEQUENCE [LARGE SCALE GENOMIC DNA]</scope>
    <source>
        <strain evidence="2 4">H1983213011</strain>
        <strain evidence="3 5">H1987082031</strain>
    </source>
</reference>
<accession>A0A1V3J3X1</accession>
<comment type="caution">
    <text evidence="2">The sequence shown here is derived from an EMBL/GenBank/DDBJ whole genome shotgun (WGS) entry which is preliminary data.</text>
</comment>
<dbReference type="Proteomes" id="UP000189161">
    <property type="component" value="Unassembled WGS sequence"/>
</dbReference>
<name>A0A1V3IUH2_9PAST</name>
<evidence type="ECO:0000313" key="3">
    <source>
        <dbReference type="EMBL" id="OOF49820.1"/>
    </source>
</evidence>
<gene>
    <name evidence="2" type="ORF">BKK51_04575</name>
    <name evidence="3" type="ORF">BKK52_02620</name>
</gene>
<evidence type="ECO:0000313" key="4">
    <source>
        <dbReference type="Proteomes" id="UP000188728"/>
    </source>
</evidence>
<organism evidence="2 4">
    <name type="scientific">Rodentibacter trehalosifermentans</name>
    <dbReference type="NCBI Taxonomy" id="1908263"/>
    <lineage>
        <taxon>Bacteria</taxon>
        <taxon>Pseudomonadati</taxon>
        <taxon>Pseudomonadota</taxon>
        <taxon>Gammaproteobacteria</taxon>
        <taxon>Pasteurellales</taxon>
        <taxon>Pasteurellaceae</taxon>
        <taxon>Rodentibacter</taxon>
    </lineage>
</organism>